<dbReference type="EMBL" id="CP002305">
    <property type="protein sequence ID" value="ADQ16932.1"/>
    <property type="molecule type" value="Genomic_DNA"/>
</dbReference>
<dbReference type="Proteomes" id="UP000007435">
    <property type="component" value="Chromosome"/>
</dbReference>
<evidence type="ECO:0000256" key="4">
    <source>
        <dbReference type="ARBA" id="ARBA00022692"/>
    </source>
</evidence>
<evidence type="ECO:0000313" key="11">
    <source>
        <dbReference type="Proteomes" id="UP000007435"/>
    </source>
</evidence>
<evidence type="ECO:0000256" key="3">
    <source>
        <dbReference type="ARBA" id="ARBA00022475"/>
    </source>
</evidence>
<feature type="transmembrane region" description="Helical" evidence="7">
    <location>
        <begin position="22"/>
        <end position="48"/>
    </location>
</feature>
<dbReference type="RefSeq" id="WP_013407982.1">
    <property type="nucleotide sequence ID" value="NC_014655.1"/>
</dbReference>
<evidence type="ECO:0000313" key="10">
    <source>
        <dbReference type="EMBL" id="ADQ16932.1"/>
    </source>
</evidence>
<accession>E4RU98</accession>
<evidence type="ECO:0000256" key="2">
    <source>
        <dbReference type="ARBA" id="ARBA00005236"/>
    </source>
</evidence>
<keyword evidence="6 7" id="KW-0472">Membrane</keyword>
<reference key="1">
    <citation type="submission" date="2010-11" db="EMBL/GenBank/DDBJ databases">
        <title>The complete genome of Leadbetterella byssophila DSM 17132.</title>
        <authorList>
            <consortium name="US DOE Joint Genome Institute (JGI-PGF)"/>
            <person name="Lucas S."/>
            <person name="Copeland A."/>
            <person name="Lapidus A."/>
            <person name="Glavina del Rio T."/>
            <person name="Dalin E."/>
            <person name="Tice H."/>
            <person name="Bruce D."/>
            <person name="Goodwin L."/>
            <person name="Pitluck S."/>
            <person name="Kyrpides N."/>
            <person name="Mavromatis K."/>
            <person name="Ivanova N."/>
            <person name="Teshima H."/>
            <person name="Brettin T."/>
            <person name="Detter J.C."/>
            <person name="Han C."/>
            <person name="Tapia R."/>
            <person name="Land M."/>
            <person name="Hauser L."/>
            <person name="Markowitz V."/>
            <person name="Cheng J.-F."/>
            <person name="Hugenholtz P."/>
            <person name="Woyke T."/>
            <person name="Wu D."/>
            <person name="Tindall B."/>
            <person name="Pomrenke H.G."/>
            <person name="Brambilla E."/>
            <person name="Klenk H.-P."/>
            <person name="Eisen J.A."/>
        </authorList>
    </citation>
    <scope>NUCLEOTIDE SEQUENCE [LARGE SCALE GENOMIC DNA]</scope>
    <source>
        <strain>DSM 17132</strain>
    </source>
</reference>
<evidence type="ECO:0000259" key="8">
    <source>
        <dbReference type="Pfam" id="PF02687"/>
    </source>
</evidence>
<feature type="transmembrane region" description="Helical" evidence="7">
    <location>
        <begin position="266"/>
        <end position="290"/>
    </location>
</feature>
<evidence type="ECO:0000256" key="1">
    <source>
        <dbReference type="ARBA" id="ARBA00004651"/>
    </source>
</evidence>
<dbReference type="eggNOG" id="COG4591">
    <property type="taxonomic scope" value="Bacteria"/>
</dbReference>
<keyword evidence="11" id="KW-1185">Reference proteome</keyword>
<proteinExistence type="inferred from homology"/>
<evidence type="ECO:0000256" key="7">
    <source>
        <dbReference type="SAM" id="Phobius"/>
    </source>
</evidence>
<feature type="transmembrane region" description="Helical" evidence="7">
    <location>
        <begin position="320"/>
        <end position="340"/>
    </location>
</feature>
<keyword evidence="4 7" id="KW-0812">Transmembrane</keyword>
<gene>
    <name evidence="10" type="ordered locus">Lbys_1212</name>
</gene>
<name>E4RU98_LEAB4</name>
<dbReference type="KEGG" id="lby:Lbys_1212"/>
<dbReference type="Pfam" id="PF12704">
    <property type="entry name" value="MacB_PCD"/>
    <property type="match status" value="1"/>
</dbReference>
<evidence type="ECO:0008006" key="12">
    <source>
        <dbReference type="Google" id="ProtNLM"/>
    </source>
</evidence>
<dbReference type="InterPro" id="IPR025857">
    <property type="entry name" value="MacB_PCD"/>
</dbReference>
<keyword evidence="3" id="KW-1003">Cell membrane</keyword>
<sequence length="401" mass="45688">MNISYFIANRIRKSKGQSFSRVIVKVGVLSVAITVSVIVLSFFVLLGFKNTIKEKLFSQTSHIQVSKITLNRSFEETPLPNNSDYYQKVKNLPHVKSINRVAYKSVILKSEEEITGAVLKGVDQEYDWSEMKNNLVEGKTVDSLNQIMISKRTAGILNVKVGESLYVYFIQDPPRARKVEVVGIYDTHVEELDQLYVLSDLGLIQRINAWENGEFGHYDIYLKDLSSLPTVKKELMEIFPLEYKVTQVEELLPHFFEWFKFLDRNIVLIIVLIMVVAAFNMISVLLIMIMERTPMIGLLKSLGAPTAKIRNIFLINSSRIIGWGLVLGNVLALGLAYLQWKFHVIKLDAQNYYMNYVPIEWNFAVVLCVNLGVFLVVLAVTVLPTLSIRGITPVKALKYKD</sequence>
<dbReference type="InterPro" id="IPR051447">
    <property type="entry name" value="Lipoprotein-release_system"/>
</dbReference>
<dbReference type="STRING" id="649349.Lbys_1212"/>
<feature type="domain" description="ABC3 transporter permease C-terminal" evidence="8">
    <location>
        <begin position="268"/>
        <end position="393"/>
    </location>
</feature>
<dbReference type="Pfam" id="PF02687">
    <property type="entry name" value="FtsX"/>
    <property type="match status" value="1"/>
</dbReference>
<protein>
    <recommendedName>
        <fullName evidence="12">ABC3 transporter permease protein domain-containing protein</fullName>
    </recommendedName>
</protein>
<evidence type="ECO:0000259" key="9">
    <source>
        <dbReference type="Pfam" id="PF12704"/>
    </source>
</evidence>
<dbReference type="AlphaFoldDB" id="E4RU98"/>
<keyword evidence="5 7" id="KW-1133">Transmembrane helix</keyword>
<dbReference type="GO" id="GO:0098797">
    <property type="term" value="C:plasma membrane protein complex"/>
    <property type="evidence" value="ECO:0007669"/>
    <property type="project" value="TreeGrafter"/>
</dbReference>
<organism evidence="10 11">
    <name type="scientific">Leadbetterella byssophila (strain DSM 17132 / JCM 16389 / KACC 11308 / NBRC 106382 / 4M15)</name>
    <dbReference type="NCBI Taxonomy" id="649349"/>
    <lineage>
        <taxon>Bacteria</taxon>
        <taxon>Pseudomonadati</taxon>
        <taxon>Bacteroidota</taxon>
        <taxon>Cytophagia</taxon>
        <taxon>Cytophagales</taxon>
        <taxon>Leadbetterellaceae</taxon>
        <taxon>Leadbetterella</taxon>
    </lineage>
</organism>
<comment type="similarity">
    <text evidence="2">Belongs to the ABC-4 integral membrane protein family. LolC/E subfamily.</text>
</comment>
<evidence type="ECO:0000256" key="5">
    <source>
        <dbReference type="ARBA" id="ARBA00022989"/>
    </source>
</evidence>
<dbReference type="GO" id="GO:0044874">
    <property type="term" value="P:lipoprotein localization to outer membrane"/>
    <property type="evidence" value="ECO:0007669"/>
    <property type="project" value="TreeGrafter"/>
</dbReference>
<dbReference type="PANTHER" id="PTHR30489:SF0">
    <property type="entry name" value="LIPOPROTEIN-RELEASING SYSTEM TRANSMEMBRANE PROTEIN LOLE"/>
    <property type="match status" value="1"/>
</dbReference>
<reference evidence="10 11" key="2">
    <citation type="journal article" date="2011" name="Stand. Genomic Sci.">
        <title>Complete genome sequence of Leadbetterella byssophila type strain (4M15).</title>
        <authorList>
            <person name="Abt B."/>
            <person name="Teshima H."/>
            <person name="Lucas S."/>
            <person name="Lapidus A."/>
            <person name="Del Rio T.G."/>
            <person name="Nolan M."/>
            <person name="Tice H."/>
            <person name="Cheng J.F."/>
            <person name="Pitluck S."/>
            <person name="Liolios K."/>
            <person name="Pagani I."/>
            <person name="Ivanova N."/>
            <person name="Mavromatis K."/>
            <person name="Pati A."/>
            <person name="Tapia R."/>
            <person name="Han C."/>
            <person name="Goodwin L."/>
            <person name="Chen A."/>
            <person name="Palaniappan K."/>
            <person name="Land M."/>
            <person name="Hauser L."/>
            <person name="Chang Y.J."/>
            <person name="Jeffries C.D."/>
            <person name="Rohde M."/>
            <person name="Goker M."/>
            <person name="Tindall B.J."/>
            <person name="Detter J.C."/>
            <person name="Woyke T."/>
            <person name="Bristow J."/>
            <person name="Eisen J.A."/>
            <person name="Markowitz V."/>
            <person name="Hugenholtz P."/>
            <person name="Klenk H.P."/>
            <person name="Kyrpides N.C."/>
        </authorList>
    </citation>
    <scope>NUCLEOTIDE SEQUENCE [LARGE SCALE GENOMIC DNA]</scope>
    <source>
        <strain evidence="11">DSM 17132 / JCM 16389 / KACC 11308 / NBRC 106382 / 4M15</strain>
    </source>
</reference>
<evidence type="ECO:0000256" key="6">
    <source>
        <dbReference type="ARBA" id="ARBA00023136"/>
    </source>
</evidence>
<feature type="transmembrane region" description="Helical" evidence="7">
    <location>
        <begin position="361"/>
        <end position="383"/>
    </location>
</feature>
<dbReference type="PANTHER" id="PTHR30489">
    <property type="entry name" value="LIPOPROTEIN-RELEASING SYSTEM TRANSMEMBRANE PROTEIN LOLE"/>
    <property type="match status" value="1"/>
</dbReference>
<feature type="domain" description="MacB-like periplasmic core" evidence="9">
    <location>
        <begin position="28"/>
        <end position="235"/>
    </location>
</feature>
<dbReference type="HOGENOM" id="CLU_000604_8_2_10"/>
<dbReference type="InterPro" id="IPR003838">
    <property type="entry name" value="ABC3_permease_C"/>
</dbReference>
<comment type="subcellular location">
    <subcellularLocation>
        <location evidence="1">Cell membrane</location>
        <topology evidence="1">Multi-pass membrane protein</topology>
    </subcellularLocation>
</comment>